<dbReference type="Proteomes" id="UP001215280">
    <property type="component" value="Unassembled WGS sequence"/>
</dbReference>
<proteinExistence type="predicted"/>
<evidence type="ECO:0000313" key="1">
    <source>
        <dbReference type="EMBL" id="KAJ7722890.1"/>
    </source>
</evidence>
<organism evidence="1 2">
    <name type="scientific">Mycena maculata</name>
    <dbReference type="NCBI Taxonomy" id="230809"/>
    <lineage>
        <taxon>Eukaryota</taxon>
        <taxon>Fungi</taxon>
        <taxon>Dikarya</taxon>
        <taxon>Basidiomycota</taxon>
        <taxon>Agaricomycotina</taxon>
        <taxon>Agaricomycetes</taxon>
        <taxon>Agaricomycetidae</taxon>
        <taxon>Agaricales</taxon>
        <taxon>Marasmiineae</taxon>
        <taxon>Mycenaceae</taxon>
        <taxon>Mycena</taxon>
    </lineage>
</organism>
<accession>A0AAD7HLZ8</accession>
<comment type="caution">
    <text evidence="1">The sequence shown here is derived from an EMBL/GenBank/DDBJ whole genome shotgun (WGS) entry which is preliminary data.</text>
</comment>
<dbReference type="InterPro" id="IPR011009">
    <property type="entry name" value="Kinase-like_dom_sf"/>
</dbReference>
<dbReference type="AlphaFoldDB" id="A0AAD7HLZ8"/>
<dbReference type="SUPFAM" id="SSF56112">
    <property type="entry name" value="Protein kinase-like (PK-like)"/>
    <property type="match status" value="1"/>
</dbReference>
<name>A0AAD7HLZ8_9AGAR</name>
<sequence length="242" mass="28125">MISGTDCKRDDIRPVTRVAEAHALFNKWQRWDDPTWVIKELSVWSEIHRIGSSGQDWKGKEWSEKWAEEILALVAKWTPSSDLTLERKQQVALSLRRLSQRDKISAPMSKRLTSAALRLGDSSDLPPELLINPDRLKDAKGTEEERAGGSSVVRFGHYKVYEKWERVAIKEFHFDKKQYTEIKPRFSLEAFTWRELSKQDNHFIVKFSGAEISDTNLRLISRQMEHGNIVNIFDIEHAHPVD</sequence>
<dbReference type="EMBL" id="JARJLG010000253">
    <property type="protein sequence ID" value="KAJ7722890.1"/>
    <property type="molecule type" value="Genomic_DNA"/>
</dbReference>
<evidence type="ECO:0000313" key="2">
    <source>
        <dbReference type="Proteomes" id="UP001215280"/>
    </source>
</evidence>
<keyword evidence="2" id="KW-1185">Reference proteome</keyword>
<gene>
    <name evidence="1" type="ORF">DFH07DRAFT_971770</name>
</gene>
<protein>
    <submittedName>
        <fullName evidence="1">Uncharacterized protein</fullName>
    </submittedName>
</protein>
<reference evidence="1" key="1">
    <citation type="submission" date="2023-03" db="EMBL/GenBank/DDBJ databases">
        <title>Massive genome expansion in bonnet fungi (Mycena s.s.) driven by repeated elements and novel gene families across ecological guilds.</title>
        <authorList>
            <consortium name="Lawrence Berkeley National Laboratory"/>
            <person name="Harder C.B."/>
            <person name="Miyauchi S."/>
            <person name="Viragh M."/>
            <person name="Kuo A."/>
            <person name="Thoen E."/>
            <person name="Andreopoulos B."/>
            <person name="Lu D."/>
            <person name="Skrede I."/>
            <person name="Drula E."/>
            <person name="Henrissat B."/>
            <person name="Morin E."/>
            <person name="Kohler A."/>
            <person name="Barry K."/>
            <person name="LaButti K."/>
            <person name="Morin E."/>
            <person name="Salamov A."/>
            <person name="Lipzen A."/>
            <person name="Mereny Z."/>
            <person name="Hegedus B."/>
            <person name="Baldrian P."/>
            <person name="Stursova M."/>
            <person name="Weitz H."/>
            <person name="Taylor A."/>
            <person name="Grigoriev I.V."/>
            <person name="Nagy L.G."/>
            <person name="Martin F."/>
            <person name="Kauserud H."/>
        </authorList>
    </citation>
    <scope>NUCLEOTIDE SEQUENCE</scope>
    <source>
        <strain evidence="1">CBHHK188m</strain>
    </source>
</reference>